<evidence type="ECO:0000313" key="2">
    <source>
        <dbReference type="Proteomes" id="UP000649753"/>
    </source>
</evidence>
<proteinExistence type="predicted"/>
<comment type="caution">
    <text evidence="1">The sequence shown here is derived from an EMBL/GenBank/DDBJ whole genome shotgun (WGS) entry which is preliminary data.</text>
</comment>
<protein>
    <submittedName>
        <fullName evidence="1">Uncharacterized protein</fullName>
    </submittedName>
</protein>
<dbReference type="RefSeq" id="WP_192765763.1">
    <property type="nucleotide sequence ID" value="NZ_JADBEB010000001.1"/>
</dbReference>
<evidence type="ECO:0000313" key="1">
    <source>
        <dbReference type="EMBL" id="MBE1485598.1"/>
    </source>
</evidence>
<reference evidence="1" key="1">
    <citation type="submission" date="2020-10" db="EMBL/GenBank/DDBJ databases">
        <title>Sequencing the genomes of 1000 actinobacteria strains.</title>
        <authorList>
            <person name="Klenk H.-P."/>
        </authorList>
    </citation>
    <scope>NUCLEOTIDE SEQUENCE</scope>
    <source>
        <strain evidence="1">DSM 46832</strain>
    </source>
</reference>
<name>A0A927LZW0_9ACTN</name>
<sequence length="80" mass="9260">MAKTREFCDPIKHLTAQSFATVADLLYRRRTEHHDMTLDDALSWLESEIELLNEEHRLNSDCPGVTKSLRWSPGQSHRPA</sequence>
<keyword evidence="2" id="KW-1185">Reference proteome</keyword>
<dbReference type="AlphaFoldDB" id="A0A927LZW0"/>
<dbReference type="EMBL" id="JADBEB010000001">
    <property type="protein sequence ID" value="MBE1485598.1"/>
    <property type="molecule type" value="Genomic_DNA"/>
</dbReference>
<gene>
    <name evidence="1" type="ORF">H4W31_001236</name>
</gene>
<organism evidence="1 2">
    <name type="scientific">Plantactinospora soyae</name>
    <dbReference type="NCBI Taxonomy" id="1544732"/>
    <lineage>
        <taxon>Bacteria</taxon>
        <taxon>Bacillati</taxon>
        <taxon>Actinomycetota</taxon>
        <taxon>Actinomycetes</taxon>
        <taxon>Micromonosporales</taxon>
        <taxon>Micromonosporaceae</taxon>
        <taxon>Plantactinospora</taxon>
    </lineage>
</organism>
<dbReference type="Proteomes" id="UP000649753">
    <property type="component" value="Unassembled WGS sequence"/>
</dbReference>
<accession>A0A927LZW0</accession>